<sequence length="192" mass="21376">MTLPRPLIWLILALPAAYILGSWAFVPDTYGYGHAVADSGDWAAWLLLATLAVTPVRLLFGPRPATNWLLKRRRDLGVASFAYATGHAVIYLWDRPALAEIIADATDLPLLTGWLALLIFLPLAMTSNDVSMRRLKRAWKKLHRLVYPAAVLTFAHWALTAFDPTTAYIHIGILAAIEIVRVALQARQKAKR</sequence>
<comment type="caution">
    <text evidence="9">The sequence shown here is derived from an EMBL/GenBank/DDBJ whole genome shotgun (WGS) entry which is preliminary data.</text>
</comment>
<feature type="transmembrane region" description="Helical" evidence="7">
    <location>
        <begin position="168"/>
        <end position="184"/>
    </location>
</feature>
<dbReference type="PANTHER" id="PTHR36964">
    <property type="entry name" value="PROTEIN-METHIONINE-SULFOXIDE REDUCTASE HEME-BINDING SUBUNIT MSRQ"/>
    <property type="match status" value="1"/>
</dbReference>
<dbReference type="RefSeq" id="WP_341672425.1">
    <property type="nucleotide sequence ID" value="NZ_JBBYHV010000001.1"/>
</dbReference>
<accession>A0ABU9IBV2</accession>
<keyword evidence="10" id="KW-1185">Reference proteome</keyword>
<evidence type="ECO:0000313" key="9">
    <source>
        <dbReference type="EMBL" id="MEL1249904.1"/>
    </source>
</evidence>
<feature type="transmembrane region" description="Helical" evidence="7">
    <location>
        <begin position="145"/>
        <end position="162"/>
    </location>
</feature>
<feature type="transmembrane region" description="Helical" evidence="7">
    <location>
        <begin position="76"/>
        <end position="93"/>
    </location>
</feature>
<feature type="transmembrane region" description="Helical" evidence="7">
    <location>
        <begin position="105"/>
        <end position="124"/>
    </location>
</feature>
<name>A0ABU9IBV2_9SPHN</name>
<dbReference type="EMBL" id="JBBYHV010000001">
    <property type="protein sequence ID" value="MEL1249904.1"/>
    <property type="molecule type" value="Genomic_DNA"/>
</dbReference>
<dbReference type="PANTHER" id="PTHR36964:SF1">
    <property type="entry name" value="PROTEIN-METHIONINE-SULFOXIDE REDUCTASE HEME-BINDING SUBUNIT MSRQ"/>
    <property type="match status" value="1"/>
</dbReference>
<feature type="domain" description="Ferric oxidoreductase" evidence="8">
    <location>
        <begin position="40"/>
        <end position="153"/>
    </location>
</feature>
<dbReference type="Proteomes" id="UP001497045">
    <property type="component" value="Unassembled WGS sequence"/>
</dbReference>
<keyword evidence="4 7" id="KW-1133">Transmembrane helix</keyword>
<evidence type="ECO:0000256" key="5">
    <source>
        <dbReference type="ARBA" id="ARBA00023004"/>
    </source>
</evidence>
<organism evidence="9 10">
    <name type="scientific">Aurantiacibacter gilvus</name>
    <dbReference type="NCBI Taxonomy" id="3139141"/>
    <lineage>
        <taxon>Bacteria</taxon>
        <taxon>Pseudomonadati</taxon>
        <taxon>Pseudomonadota</taxon>
        <taxon>Alphaproteobacteria</taxon>
        <taxon>Sphingomonadales</taxon>
        <taxon>Erythrobacteraceae</taxon>
        <taxon>Aurantiacibacter</taxon>
    </lineage>
</organism>
<dbReference type="InterPro" id="IPR013130">
    <property type="entry name" value="Fe3_Rdtase_TM_dom"/>
</dbReference>
<dbReference type="Pfam" id="PF01794">
    <property type="entry name" value="Ferric_reduct"/>
    <property type="match status" value="1"/>
</dbReference>
<gene>
    <name evidence="9" type="ORF">AAEO60_04380</name>
</gene>
<evidence type="ECO:0000256" key="7">
    <source>
        <dbReference type="SAM" id="Phobius"/>
    </source>
</evidence>
<feature type="transmembrane region" description="Helical" evidence="7">
    <location>
        <begin position="42"/>
        <end position="60"/>
    </location>
</feature>
<keyword evidence="3 7" id="KW-0812">Transmembrane</keyword>
<evidence type="ECO:0000256" key="4">
    <source>
        <dbReference type="ARBA" id="ARBA00022989"/>
    </source>
</evidence>
<evidence type="ECO:0000256" key="6">
    <source>
        <dbReference type="ARBA" id="ARBA00023136"/>
    </source>
</evidence>
<evidence type="ECO:0000256" key="2">
    <source>
        <dbReference type="ARBA" id="ARBA00022448"/>
    </source>
</evidence>
<proteinExistence type="predicted"/>
<protein>
    <submittedName>
        <fullName evidence="9">Ferric reductase-like transmembrane domain-containing protein</fullName>
    </submittedName>
</protein>
<dbReference type="InterPro" id="IPR022837">
    <property type="entry name" value="MsrQ-like"/>
</dbReference>
<evidence type="ECO:0000256" key="1">
    <source>
        <dbReference type="ARBA" id="ARBA00004141"/>
    </source>
</evidence>
<comment type="subcellular location">
    <subcellularLocation>
        <location evidence="1">Membrane</location>
        <topology evidence="1">Multi-pass membrane protein</topology>
    </subcellularLocation>
</comment>
<feature type="transmembrane region" description="Helical" evidence="7">
    <location>
        <begin position="7"/>
        <end position="26"/>
    </location>
</feature>
<evidence type="ECO:0000313" key="10">
    <source>
        <dbReference type="Proteomes" id="UP001497045"/>
    </source>
</evidence>
<reference evidence="9 10" key="1">
    <citation type="submission" date="2024-04" db="EMBL/GenBank/DDBJ databases">
        <title>Aurantiacibacter sp. DGU6 16S ribosomal RNA gene Genome sequencing and assembly.</title>
        <authorList>
            <person name="Park S."/>
        </authorList>
    </citation>
    <scope>NUCLEOTIDE SEQUENCE [LARGE SCALE GENOMIC DNA]</scope>
    <source>
        <strain evidence="9 10">DGU6</strain>
    </source>
</reference>
<keyword evidence="6 7" id="KW-0472">Membrane</keyword>
<keyword evidence="5" id="KW-0408">Iron</keyword>
<evidence type="ECO:0000259" key="8">
    <source>
        <dbReference type="Pfam" id="PF01794"/>
    </source>
</evidence>
<evidence type="ECO:0000256" key="3">
    <source>
        <dbReference type="ARBA" id="ARBA00022692"/>
    </source>
</evidence>
<keyword evidence="2" id="KW-0813">Transport</keyword>